<evidence type="ECO:0000313" key="4">
    <source>
        <dbReference type="EMBL" id="MFC4362156.1"/>
    </source>
</evidence>
<dbReference type="Gene3D" id="2.30.110.10">
    <property type="entry name" value="Electron Transport, Fmn-binding Protein, Chain A"/>
    <property type="match status" value="1"/>
</dbReference>
<reference evidence="5" key="1">
    <citation type="journal article" date="2019" name="Int. J. Syst. Evol. Microbiol.">
        <title>The Global Catalogue of Microorganisms (GCM) 10K type strain sequencing project: providing services to taxonomists for standard genome sequencing and annotation.</title>
        <authorList>
            <consortium name="The Broad Institute Genomics Platform"/>
            <consortium name="The Broad Institute Genome Sequencing Center for Infectious Disease"/>
            <person name="Wu L."/>
            <person name="Ma J."/>
        </authorList>
    </citation>
    <scope>NUCLEOTIDE SEQUENCE [LARGE SCALE GENOMIC DNA]</scope>
    <source>
        <strain evidence="5">CECT 8570</strain>
    </source>
</reference>
<dbReference type="Pfam" id="PF01613">
    <property type="entry name" value="Flavin_Reduct"/>
    <property type="match status" value="1"/>
</dbReference>
<dbReference type="PANTHER" id="PTHR30466">
    <property type="entry name" value="FLAVIN REDUCTASE"/>
    <property type="match status" value="1"/>
</dbReference>
<dbReference type="PANTHER" id="PTHR30466:SF11">
    <property type="entry name" value="FLAVIN-DEPENDENT MONOOXYGENASE, REDUCTASE SUBUNIT HSAB"/>
    <property type="match status" value="1"/>
</dbReference>
<evidence type="ECO:0000313" key="5">
    <source>
        <dbReference type="Proteomes" id="UP001595840"/>
    </source>
</evidence>
<dbReference type="GO" id="GO:0016491">
    <property type="term" value="F:oxidoreductase activity"/>
    <property type="evidence" value="ECO:0007669"/>
    <property type="project" value="UniProtKB-KW"/>
</dbReference>
<protein>
    <submittedName>
        <fullName evidence="4">Flavin reductase family protein</fullName>
        <ecNumber evidence="4">1.5.1.-</ecNumber>
    </submittedName>
</protein>
<dbReference type="InterPro" id="IPR050268">
    <property type="entry name" value="NADH-dep_flavin_reductase"/>
</dbReference>
<dbReference type="Proteomes" id="UP001595840">
    <property type="component" value="Unassembled WGS sequence"/>
</dbReference>
<evidence type="ECO:0000256" key="2">
    <source>
        <dbReference type="ARBA" id="ARBA00023002"/>
    </source>
</evidence>
<dbReference type="EC" id="1.5.1.-" evidence="4"/>
<dbReference type="RefSeq" id="WP_290265650.1">
    <property type="nucleotide sequence ID" value="NZ_JAUFQG010000006.1"/>
</dbReference>
<comment type="caution">
    <text evidence="4">The sequence shown here is derived from an EMBL/GenBank/DDBJ whole genome shotgun (WGS) entry which is preliminary data.</text>
</comment>
<dbReference type="SUPFAM" id="SSF50475">
    <property type="entry name" value="FMN-binding split barrel"/>
    <property type="match status" value="1"/>
</dbReference>
<dbReference type="InterPro" id="IPR012349">
    <property type="entry name" value="Split_barrel_FMN-bd"/>
</dbReference>
<name>A0ABV8V3Z9_9GAMM</name>
<dbReference type="EMBL" id="JBHSCX010000005">
    <property type="protein sequence ID" value="MFC4362156.1"/>
    <property type="molecule type" value="Genomic_DNA"/>
</dbReference>
<sequence length="166" mass="18243">MSMPPEPSAFDTLAFRNALGAFPTGVTIITTRDKQGNPVGMTASSFNSVSLDPPLVLWSIAKTANCFDVFAETDHFAIHVLNENQQALSDLFGRPSPEDKFAQLPITTGLLDSPKLDECIACYECQLEYKYEGGDHIIMVGRVLSFDVKDGKPLIFHAGQYRQLAE</sequence>
<proteinExistence type="inferred from homology"/>
<dbReference type="InterPro" id="IPR002563">
    <property type="entry name" value="Flavin_Rdtase-like_dom"/>
</dbReference>
<feature type="domain" description="Flavin reductase like" evidence="3">
    <location>
        <begin position="19"/>
        <end position="163"/>
    </location>
</feature>
<evidence type="ECO:0000259" key="3">
    <source>
        <dbReference type="SMART" id="SM00903"/>
    </source>
</evidence>
<organism evidence="4 5">
    <name type="scientific">Simiduia curdlanivorans</name>
    <dbReference type="NCBI Taxonomy" id="1492769"/>
    <lineage>
        <taxon>Bacteria</taxon>
        <taxon>Pseudomonadati</taxon>
        <taxon>Pseudomonadota</taxon>
        <taxon>Gammaproteobacteria</taxon>
        <taxon>Cellvibrionales</taxon>
        <taxon>Cellvibrionaceae</taxon>
        <taxon>Simiduia</taxon>
    </lineage>
</organism>
<accession>A0ABV8V3Z9</accession>
<keyword evidence="5" id="KW-1185">Reference proteome</keyword>
<gene>
    <name evidence="4" type="ORF">ACFOX3_07580</name>
</gene>
<comment type="similarity">
    <text evidence="1">Belongs to the non-flavoprotein flavin reductase family.</text>
</comment>
<evidence type="ECO:0000256" key="1">
    <source>
        <dbReference type="ARBA" id="ARBA00008898"/>
    </source>
</evidence>
<keyword evidence="2 4" id="KW-0560">Oxidoreductase</keyword>
<dbReference type="SMART" id="SM00903">
    <property type="entry name" value="Flavin_Reduct"/>
    <property type="match status" value="1"/>
</dbReference>